<keyword evidence="3" id="KW-1185">Reference proteome</keyword>
<keyword evidence="1" id="KW-0812">Transmembrane</keyword>
<name>A0A366LA39_9SPHI</name>
<gene>
    <name evidence="2" type="ORF">DRW42_04825</name>
</gene>
<evidence type="ECO:0000313" key="3">
    <source>
        <dbReference type="Proteomes" id="UP000252081"/>
    </source>
</evidence>
<protein>
    <submittedName>
        <fullName evidence="2">Uncharacterized protein</fullName>
    </submittedName>
</protein>
<organism evidence="2 3">
    <name type="scientific">Pedobacter miscanthi</name>
    <dbReference type="NCBI Taxonomy" id="2259170"/>
    <lineage>
        <taxon>Bacteria</taxon>
        <taxon>Pseudomonadati</taxon>
        <taxon>Bacteroidota</taxon>
        <taxon>Sphingobacteriia</taxon>
        <taxon>Sphingobacteriales</taxon>
        <taxon>Sphingobacteriaceae</taxon>
        <taxon>Pedobacter</taxon>
    </lineage>
</organism>
<comment type="caution">
    <text evidence="2">The sequence shown here is derived from an EMBL/GenBank/DDBJ whole genome shotgun (WGS) entry which is preliminary data.</text>
</comment>
<accession>A0A366LA39</accession>
<feature type="transmembrane region" description="Helical" evidence="1">
    <location>
        <begin position="44"/>
        <end position="62"/>
    </location>
</feature>
<dbReference type="Proteomes" id="UP000252081">
    <property type="component" value="Unassembled WGS sequence"/>
</dbReference>
<keyword evidence="1" id="KW-0472">Membrane</keyword>
<proteinExistence type="predicted"/>
<reference evidence="2 3" key="1">
    <citation type="submission" date="2018-07" db="EMBL/GenBank/DDBJ databases">
        <title>A draft genome of a endophytic bacteria, a new species of Pedobacter.</title>
        <authorList>
            <person name="Zhang Z.D."/>
            <person name="Chen Z.J."/>
        </authorList>
    </citation>
    <scope>NUCLEOTIDE SEQUENCE [LARGE SCALE GENOMIC DNA]</scope>
    <source>
        <strain evidence="2 3">RS10</strain>
    </source>
</reference>
<dbReference type="EMBL" id="QNQU01000003">
    <property type="protein sequence ID" value="RBQ10353.1"/>
    <property type="molecule type" value="Genomic_DNA"/>
</dbReference>
<evidence type="ECO:0000313" key="2">
    <source>
        <dbReference type="EMBL" id="RBQ10353.1"/>
    </source>
</evidence>
<keyword evidence="1" id="KW-1133">Transmembrane helix</keyword>
<sequence>MGRHLIDFYEFIYLVAITVEFRLELSPAFADMYNMIRKTANKIAITWFFAVMSGFFRIYVLFT</sequence>
<dbReference type="AlphaFoldDB" id="A0A366LA39"/>
<evidence type="ECO:0000256" key="1">
    <source>
        <dbReference type="SAM" id="Phobius"/>
    </source>
</evidence>